<sequence>MITVIVKYQTQKKFTQDEINAILLHGAKNIFLGLPHLYSKQFCFDTETSQGLSVYLWESREHADAFFTPQFLESFQQNMGVIPTIEYHPTVVTVDNRQGDILTN</sequence>
<dbReference type="Proteomes" id="UP000515733">
    <property type="component" value="Chromosome"/>
</dbReference>
<dbReference type="Gene3D" id="3.30.70.100">
    <property type="match status" value="1"/>
</dbReference>
<dbReference type="InterPro" id="IPR011008">
    <property type="entry name" value="Dimeric_a/b-barrel"/>
</dbReference>
<dbReference type="AlphaFoldDB" id="A0A6S6YEH7"/>
<evidence type="ECO:0000313" key="2">
    <source>
        <dbReference type="Proteomes" id="UP000515733"/>
    </source>
</evidence>
<name>A0A6S6YEH7_9PROT</name>
<accession>A0A6S6YEH7</accession>
<organism evidence="1 2">
    <name type="scientific">Denitratisoma oestradiolicum</name>
    <dbReference type="NCBI Taxonomy" id="311182"/>
    <lineage>
        <taxon>Bacteria</taxon>
        <taxon>Pseudomonadati</taxon>
        <taxon>Pseudomonadota</taxon>
        <taxon>Betaproteobacteria</taxon>
        <taxon>Nitrosomonadales</taxon>
        <taxon>Sterolibacteriaceae</taxon>
        <taxon>Denitratisoma</taxon>
    </lineage>
</organism>
<keyword evidence="2" id="KW-1185">Reference proteome</keyword>
<dbReference type="RefSeq" id="WP_145770401.1">
    <property type="nucleotide sequence ID" value="NZ_LR778301.1"/>
</dbReference>
<dbReference type="KEGG" id="doe:DENOEST_3812"/>
<protein>
    <submittedName>
        <fullName evidence="1">Monooxygenase</fullName>
    </submittedName>
</protein>
<dbReference type="EMBL" id="LR778301">
    <property type="protein sequence ID" value="CAB1370966.1"/>
    <property type="molecule type" value="Genomic_DNA"/>
</dbReference>
<dbReference type="GO" id="GO:0004497">
    <property type="term" value="F:monooxygenase activity"/>
    <property type="evidence" value="ECO:0007669"/>
    <property type="project" value="UniProtKB-KW"/>
</dbReference>
<keyword evidence="1" id="KW-0560">Oxidoreductase</keyword>
<dbReference type="OrthoDB" id="3871007at2"/>
<gene>
    <name evidence="1" type="ORF">DENOEST_3812</name>
</gene>
<dbReference type="SUPFAM" id="SSF54909">
    <property type="entry name" value="Dimeric alpha+beta barrel"/>
    <property type="match status" value="1"/>
</dbReference>
<evidence type="ECO:0000313" key="1">
    <source>
        <dbReference type="EMBL" id="CAB1370966.1"/>
    </source>
</evidence>
<reference evidence="1 2" key="1">
    <citation type="submission" date="2020-03" db="EMBL/GenBank/DDBJ databases">
        <authorList>
            <consortium name="Genoscope - CEA"/>
            <person name="William W."/>
        </authorList>
    </citation>
    <scope>NUCLEOTIDE SEQUENCE [LARGE SCALE GENOMIC DNA]</scope>
    <source>
        <strain evidence="2">DSM 16959</strain>
    </source>
</reference>
<proteinExistence type="predicted"/>
<keyword evidence="1" id="KW-0503">Monooxygenase</keyword>